<protein>
    <submittedName>
        <fullName evidence="3">SDR family oxidoreductase</fullName>
    </submittedName>
</protein>
<dbReference type="PRINTS" id="PR00081">
    <property type="entry name" value="GDHRDH"/>
</dbReference>
<name>A0A6B0XY27_9RHOB</name>
<dbReference type="InterPro" id="IPR002347">
    <property type="entry name" value="SDR_fam"/>
</dbReference>
<dbReference type="Gene3D" id="3.40.50.720">
    <property type="entry name" value="NAD(P)-binding Rossmann-like Domain"/>
    <property type="match status" value="1"/>
</dbReference>
<dbReference type="GO" id="GO:0016491">
    <property type="term" value="F:oxidoreductase activity"/>
    <property type="evidence" value="ECO:0007669"/>
    <property type="project" value="UniProtKB-KW"/>
</dbReference>
<dbReference type="FunFam" id="3.40.50.720:FF:000084">
    <property type="entry name" value="Short-chain dehydrogenase reductase"/>
    <property type="match status" value="1"/>
</dbReference>
<keyword evidence="2" id="KW-0560">Oxidoreductase</keyword>
<comment type="caution">
    <text evidence="3">The sequence shown here is derived from an EMBL/GenBank/DDBJ whole genome shotgun (WGS) entry which is preliminary data.</text>
</comment>
<proteinExistence type="inferred from homology"/>
<sequence>MMNSARYPALAGMPVLVTGGATGIGANIVRAFHDQGARIAFIDVQDQPSCALTKELPGAAYRHSDVTDIPALQDAIADIAQEIGAIRVLVNNAANDKREAVEDVTVDDWDVAQAINLRPQFFAAQAVRPGMAAAGGGAIINFSSIAWRLGHGDMTPYTTAKAAVLGLTNALADAFGDDNIRVNAIEPGAVMTERQRELWFKTQEEVDAVVSRQLIKRVLCGEDIAHMVLFLASDEARMITKQSFAVNGGLA</sequence>
<dbReference type="AlphaFoldDB" id="A0A6B0XY27"/>
<comment type="similarity">
    <text evidence="1">Belongs to the short-chain dehydrogenases/reductases (SDR) family.</text>
</comment>
<dbReference type="InterPro" id="IPR020904">
    <property type="entry name" value="Sc_DH/Rdtase_CS"/>
</dbReference>
<dbReference type="Pfam" id="PF13561">
    <property type="entry name" value="adh_short_C2"/>
    <property type="match status" value="1"/>
</dbReference>
<reference evidence="3" key="1">
    <citation type="submission" date="2019-09" db="EMBL/GenBank/DDBJ databases">
        <title>Characterisation of the sponge microbiome using genome-centric metagenomics.</title>
        <authorList>
            <person name="Engelberts J.P."/>
            <person name="Robbins S.J."/>
            <person name="De Goeij J.M."/>
            <person name="Aranda M."/>
            <person name="Bell S.C."/>
            <person name="Webster N.S."/>
        </authorList>
    </citation>
    <scope>NUCLEOTIDE SEQUENCE</scope>
    <source>
        <strain evidence="3">SB0664_bin_43</strain>
    </source>
</reference>
<dbReference type="PROSITE" id="PS00061">
    <property type="entry name" value="ADH_SHORT"/>
    <property type="match status" value="1"/>
</dbReference>
<dbReference type="EMBL" id="VXRY01000199">
    <property type="protein sequence ID" value="MXY33448.1"/>
    <property type="molecule type" value="Genomic_DNA"/>
</dbReference>
<dbReference type="PRINTS" id="PR00080">
    <property type="entry name" value="SDRFAMILY"/>
</dbReference>
<dbReference type="PANTHER" id="PTHR43639:SF1">
    <property type="entry name" value="SHORT-CHAIN DEHYDROGENASE_REDUCTASE FAMILY PROTEIN"/>
    <property type="match status" value="1"/>
</dbReference>
<accession>A0A6B0XY27</accession>
<organism evidence="3">
    <name type="scientific">Boseongicola sp. SB0664_bin_43</name>
    <dbReference type="NCBI Taxonomy" id="2604844"/>
    <lineage>
        <taxon>Bacteria</taxon>
        <taxon>Pseudomonadati</taxon>
        <taxon>Pseudomonadota</taxon>
        <taxon>Alphaproteobacteria</taxon>
        <taxon>Rhodobacterales</taxon>
        <taxon>Paracoccaceae</taxon>
        <taxon>Boseongicola</taxon>
    </lineage>
</organism>
<dbReference type="PANTHER" id="PTHR43639">
    <property type="entry name" value="OXIDOREDUCTASE, SHORT-CHAIN DEHYDROGENASE/REDUCTASE FAMILY (AFU_ORTHOLOGUE AFUA_5G02870)"/>
    <property type="match status" value="1"/>
</dbReference>
<dbReference type="SUPFAM" id="SSF51735">
    <property type="entry name" value="NAD(P)-binding Rossmann-fold domains"/>
    <property type="match status" value="1"/>
</dbReference>
<dbReference type="CDD" id="cd05233">
    <property type="entry name" value="SDR_c"/>
    <property type="match status" value="1"/>
</dbReference>
<evidence type="ECO:0000256" key="2">
    <source>
        <dbReference type="ARBA" id="ARBA00023002"/>
    </source>
</evidence>
<gene>
    <name evidence="3" type="ORF">F4Y60_05035</name>
</gene>
<evidence type="ECO:0000313" key="3">
    <source>
        <dbReference type="EMBL" id="MXY33448.1"/>
    </source>
</evidence>
<evidence type="ECO:0000256" key="1">
    <source>
        <dbReference type="ARBA" id="ARBA00006484"/>
    </source>
</evidence>
<dbReference type="InterPro" id="IPR036291">
    <property type="entry name" value="NAD(P)-bd_dom_sf"/>
</dbReference>